<feature type="transmembrane region" description="Helical" evidence="7">
    <location>
        <begin position="218"/>
        <end position="239"/>
    </location>
</feature>
<feature type="transmembrane region" description="Helical" evidence="7">
    <location>
        <begin position="72"/>
        <end position="89"/>
    </location>
</feature>
<keyword evidence="6 7" id="KW-0472">Membrane</keyword>
<organism evidence="8 9">
    <name type="scientific">Gottschalkia acidurici (strain ATCC 7906 / DSM 604 / BCRC 14475 / CIP 104303 / KCTC 5404 / NCIMB 10678 / 9a)</name>
    <name type="common">Clostridium acidurici</name>
    <dbReference type="NCBI Taxonomy" id="1128398"/>
    <lineage>
        <taxon>Bacteria</taxon>
        <taxon>Bacillati</taxon>
        <taxon>Bacillota</taxon>
        <taxon>Tissierellia</taxon>
        <taxon>Tissierellales</taxon>
        <taxon>Gottschalkiaceae</taxon>
        <taxon>Gottschalkia</taxon>
    </lineage>
</organism>
<protein>
    <submittedName>
        <fullName evidence="8">Major facilitator transporter</fullName>
    </submittedName>
</protein>
<reference evidence="8 9" key="1">
    <citation type="journal article" date="2012" name="PLoS ONE">
        <title>The purine-utilizing bacterium Clostridium acidurici 9a: a genome-guided metabolic reconsideration.</title>
        <authorList>
            <person name="Hartwich K."/>
            <person name="Poehlein A."/>
            <person name="Daniel R."/>
        </authorList>
    </citation>
    <scope>NUCLEOTIDE SEQUENCE [LARGE SCALE GENOMIC DNA]</scope>
    <source>
        <strain evidence="9">ATCC 7906 / DSM 604 / BCRC 14475 / CIP 104303 / KCTC 5404 / NCIMB 10678 / 9a</strain>
    </source>
</reference>
<keyword evidence="2" id="KW-0813">Transport</keyword>
<feature type="transmembrane region" description="Helical" evidence="7">
    <location>
        <begin position="134"/>
        <end position="154"/>
    </location>
</feature>
<dbReference type="EMBL" id="CP003326">
    <property type="protein sequence ID" value="AFS78773.1"/>
    <property type="molecule type" value="Genomic_DNA"/>
</dbReference>
<comment type="subcellular location">
    <subcellularLocation>
        <location evidence="1">Cell membrane</location>
        <topology evidence="1">Multi-pass membrane protein</topology>
    </subcellularLocation>
</comment>
<keyword evidence="9" id="KW-1185">Reference proteome</keyword>
<dbReference type="Gene3D" id="1.20.1250.20">
    <property type="entry name" value="MFS general substrate transporter like domains"/>
    <property type="match status" value="1"/>
</dbReference>
<gene>
    <name evidence="8" type="ordered locus">Curi_c17660</name>
</gene>
<dbReference type="GO" id="GO:0005886">
    <property type="term" value="C:plasma membrane"/>
    <property type="evidence" value="ECO:0007669"/>
    <property type="project" value="UniProtKB-SubCell"/>
</dbReference>
<feature type="transmembrane region" description="Helical" evidence="7">
    <location>
        <begin position="40"/>
        <end position="60"/>
    </location>
</feature>
<evidence type="ECO:0000313" key="9">
    <source>
        <dbReference type="Proteomes" id="UP000006094"/>
    </source>
</evidence>
<feature type="transmembrane region" description="Helical" evidence="7">
    <location>
        <begin position="306"/>
        <end position="326"/>
    </location>
</feature>
<evidence type="ECO:0000256" key="2">
    <source>
        <dbReference type="ARBA" id="ARBA00022448"/>
    </source>
</evidence>
<evidence type="ECO:0000256" key="5">
    <source>
        <dbReference type="ARBA" id="ARBA00022989"/>
    </source>
</evidence>
<evidence type="ECO:0000256" key="7">
    <source>
        <dbReference type="SAM" id="Phobius"/>
    </source>
</evidence>
<dbReference type="GO" id="GO:0022857">
    <property type="term" value="F:transmembrane transporter activity"/>
    <property type="evidence" value="ECO:0007669"/>
    <property type="project" value="InterPro"/>
</dbReference>
<sequence length="394" mass="43949">MTNNNRSFKLFLTSQVTSSLAASFHFIAVAALLIKLTGSGTSASFAVVCTPITSFLLSPFAGSIGDRFNEKYILAILEFLKVIIAIIFIQSQNIMTIYLLMLLIAAIEILCGPPKKKIITKLLKAEDIMTGNSILTGITGFTFILGPILSGIIIDKLNINIIFQINIILYLLSSLILLFVKNKTYKSKLYGKEIKVSMYDDIKKGFEYFKSNSNLKEIVIISTIVNIAIASINVAFYPFAFDILNVDSKTWGIMMSVFYGTNLITMFISISLKKIVNKLQTLIIYSILVSLAIVWILYSLSNSLSIVLLLQFIEGSLISFITIIINTRLQVTANRQFIARVSGINDVFNNIGKLTAIVCTYGILSFYSARVVFILNFAIIFTYVNYKIFVSRKN</sequence>
<name>K0AYB5_GOTA9</name>
<dbReference type="InterPro" id="IPR036259">
    <property type="entry name" value="MFS_trans_sf"/>
</dbReference>
<feature type="transmembrane region" description="Helical" evidence="7">
    <location>
        <begin position="12"/>
        <end position="34"/>
    </location>
</feature>
<dbReference type="Proteomes" id="UP000006094">
    <property type="component" value="Chromosome"/>
</dbReference>
<proteinExistence type="predicted"/>
<dbReference type="OrthoDB" id="9763297at2"/>
<feature type="transmembrane region" description="Helical" evidence="7">
    <location>
        <begin position="373"/>
        <end position="390"/>
    </location>
</feature>
<evidence type="ECO:0000256" key="4">
    <source>
        <dbReference type="ARBA" id="ARBA00022692"/>
    </source>
</evidence>
<evidence type="ECO:0000313" key="8">
    <source>
        <dbReference type="EMBL" id="AFS78773.1"/>
    </source>
</evidence>
<dbReference type="PANTHER" id="PTHR43266">
    <property type="entry name" value="MACROLIDE-EFFLUX PROTEIN"/>
    <property type="match status" value="1"/>
</dbReference>
<dbReference type="STRING" id="1128398.Curi_c17660"/>
<keyword evidence="4 7" id="KW-0812">Transmembrane</keyword>
<dbReference type="InterPro" id="IPR011701">
    <property type="entry name" value="MFS"/>
</dbReference>
<feature type="transmembrane region" description="Helical" evidence="7">
    <location>
        <begin position="282"/>
        <end position="300"/>
    </location>
</feature>
<dbReference type="PANTHER" id="PTHR43266:SF2">
    <property type="entry name" value="MAJOR FACILITATOR SUPERFAMILY (MFS) PROFILE DOMAIN-CONTAINING PROTEIN"/>
    <property type="match status" value="1"/>
</dbReference>
<evidence type="ECO:0000256" key="3">
    <source>
        <dbReference type="ARBA" id="ARBA00022475"/>
    </source>
</evidence>
<dbReference type="KEGG" id="cad:Curi_c17660"/>
<dbReference type="RefSeq" id="WP_014967909.1">
    <property type="nucleotide sequence ID" value="NC_018664.1"/>
</dbReference>
<keyword evidence="3" id="KW-1003">Cell membrane</keyword>
<keyword evidence="5 7" id="KW-1133">Transmembrane helix</keyword>
<accession>K0AYB5</accession>
<feature type="transmembrane region" description="Helical" evidence="7">
    <location>
        <begin position="347"/>
        <end position="367"/>
    </location>
</feature>
<dbReference type="eggNOG" id="COG2814">
    <property type="taxonomic scope" value="Bacteria"/>
</dbReference>
<dbReference type="Pfam" id="PF07690">
    <property type="entry name" value="MFS_1"/>
    <property type="match status" value="1"/>
</dbReference>
<dbReference type="AlphaFoldDB" id="K0AYB5"/>
<evidence type="ECO:0000256" key="6">
    <source>
        <dbReference type="ARBA" id="ARBA00023136"/>
    </source>
</evidence>
<feature type="transmembrane region" description="Helical" evidence="7">
    <location>
        <begin position="160"/>
        <end position="180"/>
    </location>
</feature>
<dbReference type="CDD" id="cd06173">
    <property type="entry name" value="MFS_MefA_like"/>
    <property type="match status" value="1"/>
</dbReference>
<feature type="transmembrane region" description="Helical" evidence="7">
    <location>
        <begin position="251"/>
        <end position="270"/>
    </location>
</feature>
<dbReference type="SUPFAM" id="SSF103473">
    <property type="entry name" value="MFS general substrate transporter"/>
    <property type="match status" value="1"/>
</dbReference>
<feature type="transmembrane region" description="Helical" evidence="7">
    <location>
        <begin position="95"/>
        <end position="113"/>
    </location>
</feature>
<evidence type="ECO:0000256" key="1">
    <source>
        <dbReference type="ARBA" id="ARBA00004651"/>
    </source>
</evidence>
<dbReference type="HOGENOM" id="CLU_034180_13_4_9"/>